<evidence type="ECO:0000256" key="5">
    <source>
        <dbReference type="SAM" id="MobiDB-lite"/>
    </source>
</evidence>
<dbReference type="EMBL" id="BNCQ01000054">
    <property type="protein sequence ID" value="GIM14080.1"/>
    <property type="molecule type" value="Genomic_DNA"/>
</dbReference>
<evidence type="ECO:0000256" key="1">
    <source>
        <dbReference type="ARBA" id="ARBA00004141"/>
    </source>
</evidence>
<dbReference type="Pfam" id="PF01061">
    <property type="entry name" value="ABC2_membrane"/>
    <property type="match status" value="1"/>
</dbReference>
<protein>
    <recommendedName>
        <fullName evidence="7">ABC-2 type transporter transmembrane domain-containing protein</fullName>
    </recommendedName>
</protein>
<feature type="transmembrane region" description="Helical" evidence="6">
    <location>
        <begin position="20"/>
        <end position="37"/>
    </location>
</feature>
<feature type="domain" description="ABC-2 type transporter transmembrane" evidence="7">
    <location>
        <begin position="28"/>
        <end position="152"/>
    </location>
</feature>
<dbReference type="GO" id="GO:0016020">
    <property type="term" value="C:membrane"/>
    <property type="evidence" value="ECO:0007669"/>
    <property type="project" value="UniProtKB-SubCell"/>
</dbReference>
<feature type="transmembrane region" description="Helical" evidence="6">
    <location>
        <begin position="44"/>
        <end position="62"/>
    </location>
</feature>
<feature type="transmembrane region" description="Helical" evidence="6">
    <location>
        <begin position="68"/>
        <end position="89"/>
    </location>
</feature>
<dbReference type="AlphaFoldDB" id="A0A8J4GV13"/>
<comment type="caution">
    <text evidence="8">The sequence shown here is derived from an EMBL/GenBank/DDBJ whole genome shotgun (WGS) entry which is preliminary data.</text>
</comment>
<organism evidence="8 9">
    <name type="scientific">Volvox reticuliferus</name>
    <dbReference type="NCBI Taxonomy" id="1737510"/>
    <lineage>
        <taxon>Eukaryota</taxon>
        <taxon>Viridiplantae</taxon>
        <taxon>Chlorophyta</taxon>
        <taxon>core chlorophytes</taxon>
        <taxon>Chlorophyceae</taxon>
        <taxon>CS clade</taxon>
        <taxon>Chlamydomonadales</taxon>
        <taxon>Volvocaceae</taxon>
        <taxon>Volvox</taxon>
    </lineage>
</organism>
<evidence type="ECO:0000259" key="7">
    <source>
        <dbReference type="Pfam" id="PF01061"/>
    </source>
</evidence>
<accession>A0A8J4GV13</accession>
<name>A0A8J4GV13_9CHLO</name>
<evidence type="ECO:0000313" key="8">
    <source>
        <dbReference type="EMBL" id="GIM14080.1"/>
    </source>
</evidence>
<feature type="region of interest" description="Disordered" evidence="5">
    <location>
        <begin position="277"/>
        <end position="304"/>
    </location>
</feature>
<evidence type="ECO:0000256" key="6">
    <source>
        <dbReference type="SAM" id="Phobius"/>
    </source>
</evidence>
<evidence type="ECO:0000256" key="4">
    <source>
        <dbReference type="ARBA" id="ARBA00023136"/>
    </source>
</evidence>
<evidence type="ECO:0000313" key="9">
    <source>
        <dbReference type="Proteomes" id="UP000722791"/>
    </source>
</evidence>
<dbReference type="InterPro" id="IPR013525">
    <property type="entry name" value="ABC2_TM"/>
</dbReference>
<keyword evidence="4 6" id="KW-0472">Membrane</keyword>
<evidence type="ECO:0000256" key="3">
    <source>
        <dbReference type="ARBA" id="ARBA00022989"/>
    </source>
</evidence>
<sequence length="304" mass="31978">MPFVFMSLFTADKRFFLLEASARGGGGGLYAASAYYAAKVTATAPLNIAIALTFDWIGYGMIGMRHSVLAAVQNTTVAVLMSLISLQFVQAAVAFSPNQDLAFCASVGFVVLNILLSTQFLGSFKLSIPWIGHLRAISALDHSWRGLMWAEFHNRAFECGPVGSGGMLGIDALGLLPQFLPDNRNFAMIRVGMTQQYNNCVVDTNALLSNFDIHVPVATTVGFLFAYLAVVHVMTYLALWNAVAGKSTGSTGSSGGNGGGGLLGRLRKALYAGREGGIRPSSVSAGSDAKGSEAAHGALTHTGQ</sequence>
<feature type="transmembrane region" description="Helical" evidence="6">
    <location>
        <begin position="101"/>
        <end position="121"/>
    </location>
</feature>
<dbReference type="Proteomes" id="UP000722791">
    <property type="component" value="Unassembled WGS sequence"/>
</dbReference>
<feature type="transmembrane region" description="Helical" evidence="6">
    <location>
        <begin position="217"/>
        <end position="239"/>
    </location>
</feature>
<keyword evidence="3 6" id="KW-1133">Transmembrane helix</keyword>
<keyword evidence="2 6" id="KW-0812">Transmembrane</keyword>
<reference evidence="8" key="1">
    <citation type="journal article" date="2021" name="Proc. Natl. Acad. Sci. U.S.A.">
        <title>Three genomes in the algal genus Volvox reveal the fate of a haploid sex-determining region after a transition to homothallism.</title>
        <authorList>
            <person name="Yamamoto K."/>
            <person name="Hamaji T."/>
            <person name="Kawai-Toyooka H."/>
            <person name="Matsuzaki R."/>
            <person name="Takahashi F."/>
            <person name="Nishimura Y."/>
            <person name="Kawachi M."/>
            <person name="Noguchi H."/>
            <person name="Minakuchi Y."/>
            <person name="Umen J.G."/>
            <person name="Toyoda A."/>
            <person name="Nozaki H."/>
        </authorList>
    </citation>
    <scope>NUCLEOTIDE SEQUENCE</scope>
    <source>
        <strain evidence="8">NIES-3785</strain>
    </source>
</reference>
<dbReference type="GO" id="GO:0140359">
    <property type="term" value="F:ABC-type transporter activity"/>
    <property type="evidence" value="ECO:0007669"/>
    <property type="project" value="InterPro"/>
</dbReference>
<proteinExistence type="predicted"/>
<comment type="subcellular location">
    <subcellularLocation>
        <location evidence="1">Membrane</location>
        <topology evidence="1">Multi-pass membrane protein</topology>
    </subcellularLocation>
</comment>
<evidence type="ECO:0000256" key="2">
    <source>
        <dbReference type="ARBA" id="ARBA00022692"/>
    </source>
</evidence>
<gene>
    <name evidence="8" type="ORF">Vretimale_17109</name>
</gene>